<evidence type="ECO:0000313" key="2">
    <source>
        <dbReference type="Proteomes" id="UP001497480"/>
    </source>
</evidence>
<dbReference type="EMBL" id="CAXHTB010000025">
    <property type="protein sequence ID" value="CAL0333500.1"/>
    <property type="molecule type" value="Genomic_DNA"/>
</dbReference>
<sequence length="161" mass="19014">MVQTRFVTSSLIRDYKICDLEKNKIQNKKSRGEGDMVPFEMEDEVVNSEYYVGELHEGKEGQYHIFEGPRQRVFKILYRVSIVSPLFTSCVQTHLYRFTNPSSVNLDSMGRRNSRKTCSYSQLKLWRLLSKPGTKLHRPMLEPLNLHTHNNCFSYLRQYVE</sequence>
<reference evidence="1 2" key="1">
    <citation type="submission" date="2024-03" db="EMBL/GenBank/DDBJ databases">
        <authorList>
            <person name="Martinez-Hernandez J."/>
        </authorList>
    </citation>
    <scope>NUCLEOTIDE SEQUENCE [LARGE SCALE GENOMIC DNA]</scope>
</reference>
<accession>A0AAV1YHT5</accession>
<organism evidence="1 2">
    <name type="scientific">Lupinus luteus</name>
    <name type="common">European yellow lupine</name>
    <dbReference type="NCBI Taxonomy" id="3873"/>
    <lineage>
        <taxon>Eukaryota</taxon>
        <taxon>Viridiplantae</taxon>
        <taxon>Streptophyta</taxon>
        <taxon>Embryophyta</taxon>
        <taxon>Tracheophyta</taxon>
        <taxon>Spermatophyta</taxon>
        <taxon>Magnoliopsida</taxon>
        <taxon>eudicotyledons</taxon>
        <taxon>Gunneridae</taxon>
        <taxon>Pentapetalae</taxon>
        <taxon>rosids</taxon>
        <taxon>fabids</taxon>
        <taxon>Fabales</taxon>
        <taxon>Fabaceae</taxon>
        <taxon>Papilionoideae</taxon>
        <taxon>50 kb inversion clade</taxon>
        <taxon>genistoids sensu lato</taxon>
        <taxon>core genistoids</taxon>
        <taxon>Genisteae</taxon>
        <taxon>Lupinus</taxon>
    </lineage>
</organism>
<gene>
    <name evidence="1" type="ORF">LLUT_LOCUS34560</name>
</gene>
<dbReference type="Proteomes" id="UP001497480">
    <property type="component" value="Unassembled WGS sequence"/>
</dbReference>
<dbReference type="AlphaFoldDB" id="A0AAV1YHT5"/>
<name>A0AAV1YHT5_LUPLU</name>
<comment type="caution">
    <text evidence="1">The sequence shown here is derived from an EMBL/GenBank/DDBJ whole genome shotgun (WGS) entry which is preliminary data.</text>
</comment>
<protein>
    <submittedName>
        <fullName evidence="1">Uncharacterized protein</fullName>
    </submittedName>
</protein>
<keyword evidence="2" id="KW-1185">Reference proteome</keyword>
<proteinExistence type="predicted"/>
<evidence type="ECO:0000313" key="1">
    <source>
        <dbReference type="EMBL" id="CAL0333500.1"/>
    </source>
</evidence>